<sequence length="73" mass="8200">MSHDALLLLDRLPSNVVVTVVVELKRPMGMEELKKTTALMSLDLILSPLTPMTRPGLDGWRMRPPVLARLHDL</sequence>
<evidence type="ECO:0000313" key="2">
    <source>
        <dbReference type="Proteomes" id="UP000262538"/>
    </source>
</evidence>
<organism evidence="1 2">
    <name type="scientific">Microbispora triticiradicis</name>
    <dbReference type="NCBI Taxonomy" id="2200763"/>
    <lineage>
        <taxon>Bacteria</taxon>
        <taxon>Bacillati</taxon>
        <taxon>Actinomycetota</taxon>
        <taxon>Actinomycetes</taxon>
        <taxon>Streptosporangiales</taxon>
        <taxon>Streptosporangiaceae</taxon>
        <taxon>Microbispora</taxon>
    </lineage>
</organism>
<gene>
    <name evidence="1" type="ORF">DI270_015965</name>
</gene>
<accession>A0ABX9LJA6</accession>
<keyword evidence="2" id="KW-1185">Reference proteome</keyword>
<evidence type="ECO:0000313" key="1">
    <source>
        <dbReference type="EMBL" id="RGA04026.1"/>
    </source>
</evidence>
<dbReference type="Proteomes" id="UP000262538">
    <property type="component" value="Unassembled WGS sequence"/>
</dbReference>
<name>A0ABX9LJA6_9ACTN</name>
<comment type="caution">
    <text evidence="1">The sequence shown here is derived from an EMBL/GenBank/DDBJ whole genome shotgun (WGS) entry which is preliminary data.</text>
</comment>
<reference evidence="1 2" key="1">
    <citation type="submission" date="2018-08" db="EMBL/GenBank/DDBJ databases">
        <title>Microbispora. triticiradicis sp. nov., a novel actinomycete isolated from the root of wheat (Triticum aestivum L.)).</title>
        <authorList>
            <person name="Han C."/>
        </authorList>
    </citation>
    <scope>NUCLEOTIDE SEQUENCE [LARGE SCALE GENOMIC DNA]</scope>
    <source>
        <strain evidence="1 2">NEAU-HRDPA2-9</strain>
    </source>
</reference>
<protein>
    <submittedName>
        <fullName evidence="1">Uncharacterized protein</fullName>
    </submittedName>
</protein>
<proteinExistence type="predicted"/>
<dbReference type="EMBL" id="QFZU02000066">
    <property type="protein sequence ID" value="RGA04026.1"/>
    <property type="molecule type" value="Genomic_DNA"/>
</dbReference>